<dbReference type="InParanoid" id="A0A6I9QV36"/>
<dbReference type="FunCoup" id="A0A6I9QV36">
    <property type="interactions" value="281"/>
</dbReference>
<accession>A0A6I9QV36</accession>
<protein>
    <submittedName>
        <fullName evidence="2">Lachrymatory-factor synthase</fullName>
    </submittedName>
</protein>
<dbReference type="InterPro" id="IPR023393">
    <property type="entry name" value="START-like_dom_sf"/>
</dbReference>
<dbReference type="CDD" id="cd07821">
    <property type="entry name" value="PYR_PYL_RCAR_like"/>
    <property type="match status" value="1"/>
</dbReference>
<dbReference type="Pfam" id="PF10604">
    <property type="entry name" value="Polyketide_cyc2"/>
    <property type="match status" value="1"/>
</dbReference>
<evidence type="ECO:0000313" key="1">
    <source>
        <dbReference type="Proteomes" id="UP000504607"/>
    </source>
</evidence>
<name>A0A6I9QV36_ELAGV</name>
<organism evidence="1 2">
    <name type="scientific">Elaeis guineensis var. tenera</name>
    <name type="common">Oil palm</name>
    <dbReference type="NCBI Taxonomy" id="51953"/>
    <lineage>
        <taxon>Eukaryota</taxon>
        <taxon>Viridiplantae</taxon>
        <taxon>Streptophyta</taxon>
        <taxon>Embryophyta</taxon>
        <taxon>Tracheophyta</taxon>
        <taxon>Spermatophyta</taxon>
        <taxon>Magnoliopsida</taxon>
        <taxon>Liliopsida</taxon>
        <taxon>Arecaceae</taxon>
        <taxon>Arecoideae</taxon>
        <taxon>Cocoseae</taxon>
        <taxon>Elaeidinae</taxon>
        <taxon>Elaeis</taxon>
    </lineage>
</organism>
<keyword evidence="1" id="KW-1185">Reference proteome</keyword>
<sequence length="167" mass="18391">MDQNSNPELQWEGKVYAKLSGPTADQAWSLLKEFCALHKWVSSIDTCYKLEGTEGEPGCVRYCAGSLNQSDPAQPVGWSKEQLVAFDPAGRSYTYKIVEGNKGFGRYTATLRVVPDAEGVAEGCCIEWGFAAEPVRGWTCEGFVAFLAKLAQGVAARVEEEITRRRE</sequence>
<gene>
    <name evidence="2" type="primary">LOC105040699</name>
</gene>
<reference evidence="2" key="1">
    <citation type="submission" date="2025-08" db="UniProtKB">
        <authorList>
            <consortium name="RefSeq"/>
        </authorList>
    </citation>
    <scope>IDENTIFICATION</scope>
</reference>
<dbReference type="AlphaFoldDB" id="A0A6I9QV36"/>
<dbReference type="PANTHER" id="PTHR33789:SF16">
    <property type="entry name" value="OS01G0724700 PROTEIN"/>
    <property type="match status" value="1"/>
</dbReference>
<dbReference type="RefSeq" id="XP_010915658.1">
    <property type="nucleotide sequence ID" value="XM_010917356.2"/>
</dbReference>
<dbReference type="InterPro" id="IPR019587">
    <property type="entry name" value="Polyketide_cyclase/dehydratase"/>
</dbReference>
<dbReference type="SUPFAM" id="SSF55961">
    <property type="entry name" value="Bet v1-like"/>
    <property type="match status" value="1"/>
</dbReference>
<evidence type="ECO:0000313" key="2">
    <source>
        <dbReference type="RefSeq" id="XP_010915658.1"/>
    </source>
</evidence>
<proteinExistence type="predicted"/>
<dbReference type="PANTHER" id="PTHR33789">
    <property type="entry name" value="LACHRYMATORY-FACTOR SYNTHASE"/>
    <property type="match status" value="1"/>
</dbReference>
<dbReference type="OrthoDB" id="1929286at2759"/>
<dbReference type="Proteomes" id="UP000504607">
    <property type="component" value="Chromosome 1"/>
</dbReference>
<dbReference type="Gene3D" id="3.30.530.20">
    <property type="match status" value="1"/>
</dbReference>
<dbReference type="InterPro" id="IPR053249">
    <property type="entry name" value="LFS"/>
</dbReference>